<reference evidence="1 2" key="1">
    <citation type="journal article" date="2016" name="Nat. Commun.">
        <title>Thousands of microbial genomes shed light on interconnected biogeochemical processes in an aquifer system.</title>
        <authorList>
            <person name="Anantharaman K."/>
            <person name="Brown C.T."/>
            <person name="Hug L.A."/>
            <person name="Sharon I."/>
            <person name="Castelle C.J."/>
            <person name="Probst A.J."/>
            <person name="Thomas B.C."/>
            <person name="Singh A."/>
            <person name="Wilkins M.J."/>
            <person name="Karaoz U."/>
            <person name="Brodie E.L."/>
            <person name="Williams K.H."/>
            <person name="Hubbard S.S."/>
            <person name="Banfield J.F."/>
        </authorList>
    </citation>
    <scope>NUCLEOTIDE SEQUENCE [LARGE SCALE GENOMIC DNA]</scope>
</reference>
<evidence type="ECO:0008006" key="3">
    <source>
        <dbReference type="Google" id="ProtNLM"/>
    </source>
</evidence>
<dbReference type="SUPFAM" id="SSF53067">
    <property type="entry name" value="Actin-like ATPase domain"/>
    <property type="match status" value="2"/>
</dbReference>
<proteinExistence type="predicted"/>
<dbReference type="CDD" id="cd24049">
    <property type="entry name" value="ASKHA_NBD_PilM"/>
    <property type="match status" value="1"/>
</dbReference>
<dbReference type="InterPro" id="IPR043129">
    <property type="entry name" value="ATPase_NBD"/>
</dbReference>
<dbReference type="AlphaFoldDB" id="A0A1F6D2A5"/>
<evidence type="ECO:0000313" key="1">
    <source>
        <dbReference type="EMBL" id="OGG55182.1"/>
    </source>
</evidence>
<dbReference type="PANTHER" id="PTHR32432:SF3">
    <property type="entry name" value="ETHANOLAMINE UTILIZATION PROTEIN EUTJ"/>
    <property type="match status" value="1"/>
</dbReference>
<protein>
    <recommendedName>
        <fullName evidence="3">SHS2 domain-containing protein</fullName>
    </recommendedName>
</protein>
<dbReference type="Gene3D" id="3.30.420.40">
    <property type="match status" value="2"/>
</dbReference>
<evidence type="ECO:0000313" key="2">
    <source>
        <dbReference type="Proteomes" id="UP000177659"/>
    </source>
</evidence>
<dbReference type="Pfam" id="PF11104">
    <property type="entry name" value="PilM_2"/>
    <property type="match status" value="1"/>
</dbReference>
<dbReference type="InterPro" id="IPR050696">
    <property type="entry name" value="FtsA/MreB"/>
</dbReference>
<name>A0A1F6D2A5_9BACT</name>
<dbReference type="PANTHER" id="PTHR32432">
    <property type="entry name" value="CELL DIVISION PROTEIN FTSA-RELATED"/>
    <property type="match status" value="1"/>
</dbReference>
<dbReference type="EMBL" id="MFLC01000011">
    <property type="protein sequence ID" value="OGG55182.1"/>
    <property type="molecule type" value="Genomic_DNA"/>
</dbReference>
<dbReference type="Gene3D" id="3.30.1490.300">
    <property type="match status" value="1"/>
</dbReference>
<gene>
    <name evidence="1" type="ORF">A3D62_00130</name>
</gene>
<accession>A0A1F6D2A5</accession>
<comment type="caution">
    <text evidence="1">The sequence shown here is derived from an EMBL/GenBank/DDBJ whole genome shotgun (WGS) entry which is preliminary data.</text>
</comment>
<organism evidence="1 2">
    <name type="scientific">Candidatus Kaiserbacteria bacterium RIFCSPHIGHO2_02_FULL_49_11</name>
    <dbReference type="NCBI Taxonomy" id="1798489"/>
    <lineage>
        <taxon>Bacteria</taxon>
        <taxon>Candidatus Kaiseribacteriota</taxon>
    </lineage>
</organism>
<dbReference type="Proteomes" id="UP000177659">
    <property type="component" value="Unassembled WGS sequence"/>
</dbReference>
<dbReference type="InterPro" id="IPR005883">
    <property type="entry name" value="PilM"/>
</dbReference>
<sequence length="362" mass="39801">MVSTKPTFYTRLLESFPPPSFLNVPTAGIDISDCSVKVLSLKQTKIGFVPFFFEERLLPAGVITSGSIDNPEALTETLAAIRKKFNISFIRASLPEEKAYLFETSVPQTKDREQMFTNIEFKLEENVPIPPKDAIFDYDKISPQEGGVAKVSVTVFPKTTVDSYQAVFTNAGMTPLSFELEGQAAADAVIQRGDQGTHMIVDFGRTRTGLAIVKNGIVGFTTTVDLGGSGLSEVIMKHFGVDELGAQKIKNEKQFADTAEDKEVYDAVRAVFSTLQSEINRHFVFWNTRDPNMKEDGRIKKIILCGGNAMLSGLPEFLARGIGVPVERANVWANAFSFDAYVPPLEYERSLSYATAIGLALP</sequence>